<gene>
    <name evidence="1" type="ORF">DY000_02039983</name>
</gene>
<protein>
    <submittedName>
        <fullName evidence="1">Uncharacterized protein</fullName>
    </submittedName>
</protein>
<dbReference type="Proteomes" id="UP000266723">
    <property type="component" value="Unassembled WGS sequence"/>
</dbReference>
<keyword evidence="2" id="KW-1185">Reference proteome</keyword>
<comment type="caution">
    <text evidence="1">The sequence shown here is derived from an EMBL/GenBank/DDBJ whole genome shotgun (WGS) entry which is preliminary data.</text>
</comment>
<sequence>MGHDQGYGLRRVKALNEHASSRRRLRRTGDRGTVAKNTGAAHYKKRSMHKKEDTLKSLERATPILRPCFHLVLAFDLIDLVL</sequence>
<name>A0ABQ7B9R0_BRACR</name>
<organism evidence="1 2">
    <name type="scientific">Brassica cretica</name>
    <name type="common">Mustard</name>
    <dbReference type="NCBI Taxonomy" id="69181"/>
    <lineage>
        <taxon>Eukaryota</taxon>
        <taxon>Viridiplantae</taxon>
        <taxon>Streptophyta</taxon>
        <taxon>Embryophyta</taxon>
        <taxon>Tracheophyta</taxon>
        <taxon>Spermatophyta</taxon>
        <taxon>Magnoliopsida</taxon>
        <taxon>eudicotyledons</taxon>
        <taxon>Gunneridae</taxon>
        <taxon>Pentapetalae</taxon>
        <taxon>rosids</taxon>
        <taxon>malvids</taxon>
        <taxon>Brassicales</taxon>
        <taxon>Brassicaceae</taxon>
        <taxon>Brassiceae</taxon>
        <taxon>Brassica</taxon>
    </lineage>
</organism>
<dbReference type="EMBL" id="QGKV02001507">
    <property type="protein sequence ID" value="KAF3528905.1"/>
    <property type="molecule type" value="Genomic_DNA"/>
</dbReference>
<proteinExistence type="predicted"/>
<evidence type="ECO:0000313" key="2">
    <source>
        <dbReference type="Proteomes" id="UP000266723"/>
    </source>
</evidence>
<evidence type="ECO:0000313" key="1">
    <source>
        <dbReference type="EMBL" id="KAF3528905.1"/>
    </source>
</evidence>
<accession>A0ABQ7B9R0</accession>
<reference evidence="1 2" key="1">
    <citation type="journal article" date="2020" name="BMC Genomics">
        <title>Intraspecific diversification of the crop wild relative Brassica cretica Lam. using demographic model selection.</title>
        <authorList>
            <person name="Kioukis A."/>
            <person name="Michalopoulou V.A."/>
            <person name="Briers L."/>
            <person name="Pirintsos S."/>
            <person name="Studholme D.J."/>
            <person name="Pavlidis P."/>
            <person name="Sarris P.F."/>
        </authorList>
    </citation>
    <scope>NUCLEOTIDE SEQUENCE [LARGE SCALE GENOMIC DNA]</scope>
    <source>
        <strain evidence="2">cv. PFS-1207/04</strain>
    </source>
</reference>